<dbReference type="RefSeq" id="XP_002670282.1">
    <property type="nucleotide sequence ID" value="XM_002670236.1"/>
</dbReference>
<dbReference type="EMBL" id="GG738917">
    <property type="protein sequence ID" value="EFC37538.1"/>
    <property type="molecule type" value="Genomic_DNA"/>
</dbReference>
<keyword evidence="1" id="KW-0175">Coiled coil</keyword>
<dbReference type="Gene3D" id="3.40.50.300">
    <property type="entry name" value="P-loop containing nucleotide triphosphate hydrolases"/>
    <property type="match status" value="1"/>
</dbReference>
<sequence>MNNLLKSIRSQIHQHFTSSNNNNNTATTSLLGSYMLSRKSCTTKQWNVFVIACDGNIGVGKSTLCKVMQQYIHKEFSSSILLCHIEEDVEKNIELFKKYLSNQREYGLEFQKWIIKDKIQQFLDKVSIWEDENVEQDKIVVIMDRSLLADRFVFFRNLLEKKLMSQEQLQDYEQTFEKMSREYPVNLFYPDFHIILEASIDVAMERINRRNRVGESSVYNKNYLQMIEDFHLDMYKTLPVREGAIVYRHDNSINQSITNIEQFLTESPHNRFV</sequence>
<dbReference type="GO" id="GO:0019136">
    <property type="term" value="F:deoxynucleoside kinase activity"/>
    <property type="evidence" value="ECO:0007669"/>
    <property type="project" value="TreeGrafter"/>
</dbReference>
<evidence type="ECO:0000313" key="4">
    <source>
        <dbReference type="Proteomes" id="UP000006671"/>
    </source>
</evidence>
<dbReference type="InterPro" id="IPR027417">
    <property type="entry name" value="P-loop_NTPase"/>
</dbReference>
<feature type="domain" description="Deoxynucleoside kinase" evidence="2">
    <location>
        <begin position="51"/>
        <end position="265"/>
    </location>
</feature>
<gene>
    <name evidence="3" type="ORF">NAEGRDRAFT_74783</name>
</gene>
<organism evidence="4">
    <name type="scientific">Naegleria gruberi</name>
    <name type="common">Amoeba</name>
    <dbReference type="NCBI Taxonomy" id="5762"/>
    <lineage>
        <taxon>Eukaryota</taxon>
        <taxon>Discoba</taxon>
        <taxon>Heterolobosea</taxon>
        <taxon>Tetramitia</taxon>
        <taxon>Eutetramitia</taxon>
        <taxon>Vahlkampfiidae</taxon>
        <taxon>Naegleria</taxon>
    </lineage>
</organism>
<dbReference type="AlphaFoldDB" id="D2W0A0"/>
<dbReference type="InParanoid" id="D2W0A0"/>
<dbReference type="OrthoDB" id="567086at2759"/>
<dbReference type="KEGG" id="ngr:NAEGRDRAFT_74783"/>
<evidence type="ECO:0000256" key="1">
    <source>
        <dbReference type="SAM" id="Coils"/>
    </source>
</evidence>
<accession>D2W0A0</accession>
<dbReference type="InterPro" id="IPR031314">
    <property type="entry name" value="DNK_dom"/>
</dbReference>
<reference evidence="3 4" key="1">
    <citation type="journal article" date="2010" name="Cell">
        <title>The genome of Naegleria gruberi illuminates early eukaryotic versatility.</title>
        <authorList>
            <person name="Fritz-Laylin L.K."/>
            <person name="Prochnik S.E."/>
            <person name="Ginger M.L."/>
            <person name="Dacks J.B."/>
            <person name="Carpenter M.L."/>
            <person name="Field M.C."/>
            <person name="Kuo A."/>
            <person name="Paredez A."/>
            <person name="Chapman J."/>
            <person name="Pham J."/>
            <person name="Shu S."/>
            <person name="Neupane R."/>
            <person name="Cipriano M."/>
            <person name="Mancuso J."/>
            <person name="Tu H."/>
            <person name="Salamov A."/>
            <person name="Lindquist E."/>
            <person name="Shapiro H."/>
            <person name="Lucas S."/>
            <person name="Grigoriev I.V."/>
            <person name="Cande W.Z."/>
            <person name="Fulton C."/>
            <person name="Rokhsar D.S."/>
            <person name="Dawson S.C."/>
        </authorList>
    </citation>
    <scope>NUCLEOTIDE SEQUENCE [LARGE SCALE GENOMIC DNA]</scope>
    <source>
        <strain evidence="3 4">NEG-M</strain>
    </source>
</reference>
<dbReference type="STRING" id="5762.D2W0A0"/>
<dbReference type="GeneID" id="8863173"/>
<dbReference type="eggNOG" id="KOG4235">
    <property type="taxonomic scope" value="Eukaryota"/>
</dbReference>
<proteinExistence type="predicted"/>
<keyword evidence="4" id="KW-1185">Reference proteome</keyword>
<dbReference type="InterPro" id="IPR050566">
    <property type="entry name" value="Deoxyribonucleoside_kinase"/>
</dbReference>
<evidence type="ECO:0000259" key="2">
    <source>
        <dbReference type="Pfam" id="PF01712"/>
    </source>
</evidence>
<dbReference type="VEuPathDB" id="AmoebaDB:NAEGRDRAFT_74783"/>
<protein>
    <submittedName>
        <fullName evidence="3">Predicted protein</fullName>
    </submittedName>
</protein>
<dbReference type="OMA" id="LEFQKWI"/>
<feature type="coiled-coil region" evidence="1">
    <location>
        <begin position="155"/>
        <end position="182"/>
    </location>
</feature>
<dbReference type="SUPFAM" id="SSF52540">
    <property type="entry name" value="P-loop containing nucleoside triphosphate hydrolases"/>
    <property type="match status" value="1"/>
</dbReference>
<dbReference type="PANTHER" id="PTHR10513">
    <property type="entry name" value="DEOXYNUCLEOSIDE KINASE"/>
    <property type="match status" value="1"/>
</dbReference>
<dbReference type="PANTHER" id="PTHR10513:SF35">
    <property type="entry name" value="DEOXYADENOSINE KINASE"/>
    <property type="match status" value="1"/>
</dbReference>
<dbReference type="Pfam" id="PF01712">
    <property type="entry name" value="dNK"/>
    <property type="match status" value="1"/>
</dbReference>
<name>D2W0A0_NAEGR</name>
<dbReference type="GO" id="GO:0005737">
    <property type="term" value="C:cytoplasm"/>
    <property type="evidence" value="ECO:0007669"/>
    <property type="project" value="TreeGrafter"/>
</dbReference>
<evidence type="ECO:0000313" key="3">
    <source>
        <dbReference type="EMBL" id="EFC37538.1"/>
    </source>
</evidence>
<dbReference type="Proteomes" id="UP000006671">
    <property type="component" value="Unassembled WGS sequence"/>
</dbReference>